<dbReference type="PRINTS" id="PR00173">
    <property type="entry name" value="EDTRNSPORT"/>
</dbReference>
<feature type="transmembrane region" description="Helical" evidence="7">
    <location>
        <begin position="202"/>
        <end position="222"/>
    </location>
</feature>
<evidence type="ECO:0000256" key="8">
    <source>
        <dbReference type="SAM" id="MobiDB-lite"/>
    </source>
</evidence>
<evidence type="ECO:0000256" key="7">
    <source>
        <dbReference type="RuleBase" id="RU361216"/>
    </source>
</evidence>
<dbReference type="Pfam" id="PF00375">
    <property type="entry name" value="SDF"/>
    <property type="match status" value="1"/>
</dbReference>
<gene>
    <name evidence="9" type="ORF">GN244_ATG20200</name>
</gene>
<dbReference type="InterPro" id="IPR036458">
    <property type="entry name" value="Na:dicarbo_symporter_sf"/>
</dbReference>
<feature type="region of interest" description="Disordered" evidence="8">
    <location>
        <begin position="40"/>
        <end position="66"/>
    </location>
</feature>
<evidence type="ECO:0000256" key="3">
    <source>
        <dbReference type="ARBA" id="ARBA00022475"/>
    </source>
</evidence>
<feature type="transmembrane region" description="Helical" evidence="7">
    <location>
        <begin position="395"/>
        <end position="414"/>
    </location>
</feature>
<evidence type="ECO:0000313" key="9">
    <source>
        <dbReference type="EMBL" id="KAF4028134.1"/>
    </source>
</evidence>
<feature type="transmembrane region" description="Helical" evidence="7">
    <location>
        <begin position="242"/>
        <end position="266"/>
    </location>
</feature>
<organism evidence="9 10">
    <name type="scientific">Phytophthora infestans</name>
    <name type="common">Potato late blight agent</name>
    <name type="synonym">Botrytis infestans</name>
    <dbReference type="NCBI Taxonomy" id="4787"/>
    <lineage>
        <taxon>Eukaryota</taxon>
        <taxon>Sar</taxon>
        <taxon>Stramenopiles</taxon>
        <taxon>Oomycota</taxon>
        <taxon>Peronosporomycetes</taxon>
        <taxon>Peronosporales</taxon>
        <taxon>Peronosporaceae</taxon>
        <taxon>Phytophthora</taxon>
    </lineage>
</organism>
<protein>
    <recommendedName>
        <fullName evidence="7">Amino acid transporter</fullName>
    </recommendedName>
</protein>
<comment type="similarity">
    <text evidence="7">Belongs to the dicarboxylate/amino acid:cation symporter (DAACS) (TC 2.A.23) family.</text>
</comment>
<evidence type="ECO:0000256" key="2">
    <source>
        <dbReference type="ARBA" id="ARBA00022448"/>
    </source>
</evidence>
<feature type="transmembrane region" description="Helical" evidence="7">
    <location>
        <begin position="611"/>
        <end position="631"/>
    </location>
</feature>
<dbReference type="AlphaFoldDB" id="A0A833SDJ8"/>
<dbReference type="InterPro" id="IPR001991">
    <property type="entry name" value="Na-dicarboxylate_symporter"/>
</dbReference>
<evidence type="ECO:0000256" key="1">
    <source>
        <dbReference type="ARBA" id="ARBA00004651"/>
    </source>
</evidence>
<evidence type="ECO:0000256" key="6">
    <source>
        <dbReference type="ARBA" id="ARBA00023136"/>
    </source>
</evidence>
<feature type="compositionally biased region" description="Low complexity" evidence="8">
    <location>
        <begin position="101"/>
        <end position="115"/>
    </location>
</feature>
<keyword evidence="7" id="KW-0769">Symport</keyword>
<feature type="transmembrane region" description="Helical" evidence="7">
    <location>
        <begin position="581"/>
        <end position="599"/>
    </location>
</feature>
<feature type="transmembrane region" description="Helical" evidence="7">
    <location>
        <begin position="509"/>
        <end position="529"/>
    </location>
</feature>
<comment type="caution">
    <text evidence="9">The sequence shown here is derived from an EMBL/GenBank/DDBJ whole genome shotgun (WGS) entry which is preliminary data.</text>
</comment>
<comment type="subcellular location">
    <subcellularLocation>
        <location evidence="1">Cell membrane</location>
        <topology evidence="1">Multi-pass membrane protein</topology>
    </subcellularLocation>
    <subcellularLocation>
        <location evidence="7">Membrane</location>
        <topology evidence="7">Multi-pass membrane protein</topology>
    </subcellularLocation>
</comment>
<keyword evidence="6 7" id="KW-0472">Membrane</keyword>
<dbReference type="Proteomes" id="UP000602510">
    <property type="component" value="Unassembled WGS sequence"/>
</dbReference>
<feature type="transmembrane region" description="Helical" evidence="7">
    <location>
        <begin position="434"/>
        <end position="458"/>
    </location>
</feature>
<dbReference type="EMBL" id="WSZM01001139">
    <property type="protein sequence ID" value="KAF4028134.1"/>
    <property type="molecule type" value="Genomic_DNA"/>
</dbReference>
<keyword evidence="2 7" id="KW-0813">Transport</keyword>
<keyword evidence="3" id="KW-1003">Cell membrane</keyword>
<dbReference type="GO" id="GO:0005886">
    <property type="term" value="C:plasma membrane"/>
    <property type="evidence" value="ECO:0007669"/>
    <property type="project" value="UniProtKB-SubCell"/>
</dbReference>
<evidence type="ECO:0000313" key="10">
    <source>
        <dbReference type="Proteomes" id="UP000602510"/>
    </source>
</evidence>
<proteinExistence type="inferred from homology"/>
<evidence type="ECO:0000256" key="5">
    <source>
        <dbReference type="ARBA" id="ARBA00022989"/>
    </source>
</evidence>
<keyword evidence="10" id="KW-1185">Reference proteome</keyword>
<feature type="region of interest" description="Disordered" evidence="8">
    <location>
        <begin position="97"/>
        <end position="136"/>
    </location>
</feature>
<feature type="compositionally biased region" description="Polar residues" evidence="8">
    <location>
        <begin position="127"/>
        <end position="136"/>
    </location>
</feature>
<reference evidence="9" key="1">
    <citation type="submission" date="2020-04" db="EMBL/GenBank/DDBJ databases">
        <title>Hybrid Assembly of Korean Phytophthora infestans isolates.</title>
        <authorList>
            <person name="Prokchorchik M."/>
            <person name="Lee Y."/>
            <person name="Seo J."/>
            <person name="Cho J.-H."/>
            <person name="Park Y.-E."/>
            <person name="Jang D.-C."/>
            <person name="Im J.-S."/>
            <person name="Choi J.-G."/>
            <person name="Park H.-J."/>
            <person name="Lee G.-B."/>
            <person name="Lee Y.-G."/>
            <person name="Hong S.-Y."/>
            <person name="Cho K."/>
            <person name="Sohn K.H."/>
        </authorList>
    </citation>
    <scope>NUCLEOTIDE SEQUENCE</scope>
    <source>
        <strain evidence="9">KR_1_A1</strain>
    </source>
</reference>
<feature type="transmembrane region" description="Helical" evidence="7">
    <location>
        <begin position="470"/>
        <end position="497"/>
    </location>
</feature>
<name>A0A833SDJ8_PHYIN</name>
<sequence length="672" mass="72851">MVRRGRKYQYAWTSSPTRLVCGHPRPSTVLLDEEQQRIIRDGQSQREQPPIDDDEQPARTGSTGNDALFVPTTPPMLPIPQHVAPQAPPPPTTTYLRTDFTTGRRPTTSVTTTNTQKSHELGDGIRTNFTTNRQNPNPVARFMKENAPDNSLSNSLSAPTDYANVEPTAMPFISSTDPPPEDTRPDPTKGFRGNGTNLKLSVRYMIIGAVVGIALGVVFAHVGVSDIAAQWISLPGDLFLRAVNALVVPYVFCSVAVAVGDIVFVGKVSIVGLQTLKIFATGWVVSTALGISVAFVFRPLFRLKTKYASPDANAVGLTCPNGLMLEMLSNSSITCSSNASELSLENAFVLDDVNEVFETNSDAVITDLTLSKQLISTLHSVVPDNIFSSLADGDLLAIITFAMVLGSIAGRSYFSKTRHVNYLYLVLLQLRNTFFLAMEWVIWITPVAVVSTIAGAFASNQDAVSQLPKVYMFLVACISATVLQILVVYPFVIFLLARCNPYAHMHHMIRSYLFAFGSSSSLATAPVTLSCVQKARVCSQSIATFVVSIGVVTNMSGSGWYYPIGIIFLAESSGNGDELTFLRLVAIFFLTIVACAGTPPVPNGGMVLMSTMYRTVFGVSTLPSTWALYVAMDFFADRLSTICNVNDDIMALKVIAENTDETVAGDHLGQRN</sequence>
<dbReference type="PANTHER" id="PTHR42865">
    <property type="entry name" value="PROTON/GLUTAMATE-ASPARTATE SYMPORTER"/>
    <property type="match status" value="1"/>
</dbReference>
<feature type="region of interest" description="Disordered" evidence="8">
    <location>
        <begin position="169"/>
        <end position="192"/>
    </location>
</feature>
<dbReference type="SUPFAM" id="SSF118215">
    <property type="entry name" value="Proton glutamate symport protein"/>
    <property type="match status" value="1"/>
</dbReference>
<feature type="transmembrane region" description="Helical" evidence="7">
    <location>
        <begin position="541"/>
        <end position="569"/>
    </location>
</feature>
<keyword evidence="5 7" id="KW-1133">Transmembrane helix</keyword>
<dbReference type="PANTHER" id="PTHR42865:SF7">
    <property type="entry name" value="PROTON_GLUTAMATE-ASPARTATE SYMPORTER"/>
    <property type="match status" value="1"/>
</dbReference>
<feature type="transmembrane region" description="Helical" evidence="7">
    <location>
        <begin position="278"/>
        <end position="297"/>
    </location>
</feature>
<keyword evidence="4 7" id="KW-0812">Transmembrane</keyword>
<accession>A0A833SDJ8</accession>
<evidence type="ECO:0000256" key="4">
    <source>
        <dbReference type="ARBA" id="ARBA00022692"/>
    </source>
</evidence>
<dbReference type="Gene3D" id="1.10.3860.10">
    <property type="entry name" value="Sodium:dicarboxylate symporter"/>
    <property type="match status" value="1"/>
</dbReference>
<dbReference type="GO" id="GO:0015293">
    <property type="term" value="F:symporter activity"/>
    <property type="evidence" value="ECO:0007669"/>
    <property type="project" value="UniProtKB-UniRule"/>
</dbReference>